<dbReference type="InterPro" id="IPR001401">
    <property type="entry name" value="Dynamin_GTPase"/>
</dbReference>
<name>A0ABR2N5Y2_9ASPA</name>
<dbReference type="SMART" id="SM00053">
    <property type="entry name" value="DYNc"/>
    <property type="match status" value="1"/>
</dbReference>
<dbReference type="EMBL" id="JBBWWR010000001">
    <property type="protein sequence ID" value="KAK8971558.1"/>
    <property type="molecule type" value="Genomic_DNA"/>
</dbReference>
<comment type="caution">
    <text evidence="3">The sequence shown here is derived from an EMBL/GenBank/DDBJ whole genome shotgun (WGS) entry which is preliminary data.</text>
</comment>
<dbReference type="PROSITE" id="PS00410">
    <property type="entry name" value="G_DYNAMIN_1"/>
    <property type="match status" value="1"/>
</dbReference>
<dbReference type="InterPro" id="IPR030381">
    <property type="entry name" value="G_DYNAMIN_dom"/>
</dbReference>
<evidence type="ECO:0000313" key="4">
    <source>
        <dbReference type="Proteomes" id="UP001412067"/>
    </source>
</evidence>
<dbReference type="InterPro" id="IPR027417">
    <property type="entry name" value="P-loop_NTPase"/>
</dbReference>
<dbReference type="InterPro" id="IPR019762">
    <property type="entry name" value="Dynamin_GTPase_CS"/>
</dbReference>
<keyword evidence="4" id="KW-1185">Reference proteome</keyword>
<proteinExistence type="inferred from homology"/>
<dbReference type="InterPro" id="IPR022812">
    <property type="entry name" value="Dynamin"/>
</dbReference>
<protein>
    <submittedName>
        <fullName evidence="3">Dynamin-related protein 4A</fullName>
    </submittedName>
</protein>
<dbReference type="PROSITE" id="PS51718">
    <property type="entry name" value="G_DYNAMIN_2"/>
    <property type="match status" value="1"/>
</dbReference>
<comment type="similarity">
    <text evidence="1">Belongs to the TRAFAC class dynamin-like GTPase superfamily. Dynamin/Fzo/YdjA family.</text>
</comment>
<dbReference type="SUPFAM" id="SSF52540">
    <property type="entry name" value="P-loop containing nucleoside triphosphate hydrolases"/>
    <property type="match status" value="1"/>
</dbReference>
<sequence>MANPLVFSYTKSFQPLLNVINGLRHHNFLEEGVELPTIVAVGDQSSDKASVIEAHAGISLPKGEGICTRVPLIICLRDDPSPPSPPLYLQYEGNRMGILSEESSEDVIQAVTVLIAGKGKSYFDTPLTLMFHKHGVPELTIINLSDCPLAPAAGELEHFFNITVSYMQLSTNNILFNVLLAGSDFSTSQSVRMCRQVDGSGERTLGVITKADKWSEKWNAALVDGTQEDPPLNPYGKRLRKEVHALYTAFVKLCITLTAAHSAFVKIMDDLKFFDGGDGTFGVEER</sequence>
<dbReference type="Gene3D" id="3.40.50.300">
    <property type="entry name" value="P-loop containing nucleotide triphosphate hydrolases"/>
    <property type="match status" value="1"/>
</dbReference>
<keyword evidence="1" id="KW-0342">GTP-binding</keyword>
<reference evidence="3 4" key="1">
    <citation type="journal article" date="2022" name="Nat. Plants">
        <title>Genomes of leafy and leafless Platanthera orchids illuminate the evolution of mycoheterotrophy.</title>
        <authorList>
            <person name="Li M.H."/>
            <person name="Liu K.W."/>
            <person name="Li Z."/>
            <person name="Lu H.C."/>
            <person name="Ye Q.L."/>
            <person name="Zhang D."/>
            <person name="Wang J.Y."/>
            <person name="Li Y.F."/>
            <person name="Zhong Z.M."/>
            <person name="Liu X."/>
            <person name="Yu X."/>
            <person name="Liu D.K."/>
            <person name="Tu X.D."/>
            <person name="Liu B."/>
            <person name="Hao Y."/>
            <person name="Liao X.Y."/>
            <person name="Jiang Y.T."/>
            <person name="Sun W.H."/>
            <person name="Chen J."/>
            <person name="Chen Y.Q."/>
            <person name="Ai Y."/>
            <person name="Zhai J.W."/>
            <person name="Wu S.S."/>
            <person name="Zhou Z."/>
            <person name="Hsiao Y.Y."/>
            <person name="Wu W.L."/>
            <person name="Chen Y.Y."/>
            <person name="Lin Y.F."/>
            <person name="Hsu J.L."/>
            <person name="Li C.Y."/>
            <person name="Wang Z.W."/>
            <person name="Zhao X."/>
            <person name="Zhong W.Y."/>
            <person name="Ma X.K."/>
            <person name="Ma L."/>
            <person name="Huang J."/>
            <person name="Chen G.Z."/>
            <person name="Huang M.Z."/>
            <person name="Huang L."/>
            <person name="Peng D.H."/>
            <person name="Luo Y.B."/>
            <person name="Zou S.Q."/>
            <person name="Chen S.P."/>
            <person name="Lan S."/>
            <person name="Tsai W.C."/>
            <person name="Van de Peer Y."/>
            <person name="Liu Z.J."/>
        </authorList>
    </citation>
    <scope>NUCLEOTIDE SEQUENCE [LARGE SCALE GENOMIC DNA]</scope>
    <source>
        <strain evidence="3">Lor288</strain>
    </source>
</reference>
<dbReference type="InterPro" id="IPR045063">
    <property type="entry name" value="Dynamin_N"/>
</dbReference>
<dbReference type="PRINTS" id="PR00195">
    <property type="entry name" value="DYNAMIN"/>
</dbReference>
<evidence type="ECO:0000256" key="1">
    <source>
        <dbReference type="RuleBase" id="RU003932"/>
    </source>
</evidence>
<dbReference type="PANTHER" id="PTHR11566">
    <property type="entry name" value="DYNAMIN"/>
    <property type="match status" value="1"/>
</dbReference>
<dbReference type="PANTHER" id="PTHR11566:SF173">
    <property type="entry name" value="DYNAMIN-RELATED PROTEIN 4C"/>
    <property type="match status" value="1"/>
</dbReference>
<feature type="domain" description="Dynamin-type G" evidence="2">
    <location>
        <begin position="32"/>
        <end position="286"/>
    </location>
</feature>
<evidence type="ECO:0000259" key="2">
    <source>
        <dbReference type="PROSITE" id="PS51718"/>
    </source>
</evidence>
<dbReference type="Pfam" id="PF00350">
    <property type="entry name" value="Dynamin_N"/>
    <property type="match status" value="1"/>
</dbReference>
<dbReference type="Proteomes" id="UP001412067">
    <property type="component" value="Unassembled WGS sequence"/>
</dbReference>
<evidence type="ECO:0000313" key="3">
    <source>
        <dbReference type="EMBL" id="KAK8971558.1"/>
    </source>
</evidence>
<organism evidence="3 4">
    <name type="scientific">Platanthera guangdongensis</name>
    <dbReference type="NCBI Taxonomy" id="2320717"/>
    <lineage>
        <taxon>Eukaryota</taxon>
        <taxon>Viridiplantae</taxon>
        <taxon>Streptophyta</taxon>
        <taxon>Embryophyta</taxon>
        <taxon>Tracheophyta</taxon>
        <taxon>Spermatophyta</taxon>
        <taxon>Magnoliopsida</taxon>
        <taxon>Liliopsida</taxon>
        <taxon>Asparagales</taxon>
        <taxon>Orchidaceae</taxon>
        <taxon>Orchidoideae</taxon>
        <taxon>Orchideae</taxon>
        <taxon>Orchidinae</taxon>
        <taxon>Platanthera</taxon>
    </lineage>
</organism>
<accession>A0ABR2N5Y2</accession>
<gene>
    <name evidence="3" type="primary">DRP4A</name>
    <name evidence="3" type="ORF">KSP40_PGU019317</name>
</gene>
<keyword evidence="1" id="KW-0547">Nucleotide-binding</keyword>